<dbReference type="GO" id="GO:0015074">
    <property type="term" value="P:DNA integration"/>
    <property type="evidence" value="ECO:0007669"/>
    <property type="project" value="InterPro"/>
</dbReference>
<name>A0A373FQ17_COMTE</name>
<evidence type="ECO:0000313" key="3">
    <source>
        <dbReference type="Proteomes" id="UP000261948"/>
    </source>
</evidence>
<dbReference type="AlphaFoldDB" id="A0A373FQ17"/>
<dbReference type="EMBL" id="QURR01000004">
    <property type="protein sequence ID" value="RGE46264.1"/>
    <property type="molecule type" value="Genomic_DNA"/>
</dbReference>
<accession>A0A373FQ17</accession>
<evidence type="ECO:0000256" key="1">
    <source>
        <dbReference type="ARBA" id="ARBA00023172"/>
    </source>
</evidence>
<comment type="caution">
    <text evidence="2">The sequence shown here is derived from an EMBL/GenBank/DDBJ whole genome shotgun (WGS) entry which is preliminary data.</text>
</comment>
<dbReference type="OrthoDB" id="662444at2"/>
<keyword evidence="3" id="KW-1185">Reference proteome</keyword>
<dbReference type="GO" id="GO:0006310">
    <property type="term" value="P:DNA recombination"/>
    <property type="evidence" value="ECO:0007669"/>
    <property type="project" value="UniProtKB-KW"/>
</dbReference>
<keyword evidence="1" id="KW-0233">DNA recombination</keyword>
<dbReference type="Gene3D" id="1.10.443.10">
    <property type="entry name" value="Intergrase catalytic core"/>
    <property type="match status" value="1"/>
</dbReference>
<dbReference type="SUPFAM" id="SSF56349">
    <property type="entry name" value="DNA breaking-rejoining enzymes"/>
    <property type="match status" value="1"/>
</dbReference>
<proteinExistence type="predicted"/>
<dbReference type="InterPro" id="IPR011010">
    <property type="entry name" value="DNA_brk_join_enz"/>
</dbReference>
<dbReference type="Proteomes" id="UP000261948">
    <property type="component" value="Unassembled WGS sequence"/>
</dbReference>
<dbReference type="InterPro" id="IPR013762">
    <property type="entry name" value="Integrase-like_cat_sf"/>
</dbReference>
<sequence length="314" mass="36294">MRKEGKSDIRLGTDYEKALQKWDELHNQRPQTIGRLEEAFARWEERELPKYSGDTYTGYLKNLRTIRPVFGQMVWDEIELPTLRQYLDLRTAKTQGNREMSLLRLIWGKAKLWGLTRCPWPAEGIRGWKNPENARVFEVTPELFRAVYAQGDQVLRDGMDTASATGMRLKDVIAVMMPKNGLLKRIANKTQRAKGAIEFDISQSPVLTRIVQRRELVDTLCPNLLVLPNGRPVTYRMLSRRWEDARDAAAYRAEVTGDEAFGKQIRSMFLRDMRSFAANLAEDIGEASKLLDHANVNVTRKHYRTRATRLKAVR</sequence>
<protein>
    <submittedName>
        <fullName evidence="2">Integrase</fullName>
    </submittedName>
</protein>
<reference evidence="2 3" key="1">
    <citation type="submission" date="2018-08" db="EMBL/GenBank/DDBJ databases">
        <title>Comamonas testosteroni strain SWCO2.</title>
        <authorList>
            <person name="Jiang N."/>
            <person name="Zhang X.Z."/>
        </authorList>
    </citation>
    <scope>NUCLEOTIDE SEQUENCE [LARGE SCALE GENOMIC DNA]</scope>
    <source>
        <strain evidence="2 3">SWCO2</strain>
    </source>
</reference>
<dbReference type="GO" id="GO:0003677">
    <property type="term" value="F:DNA binding"/>
    <property type="evidence" value="ECO:0007669"/>
    <property type="project" value="InterPro"/>
</dbReference>
<evidence type="ECO:0000313" key="2">
    <source>
        <dbReference type="EMBL" id="RGE46264.1"/>
    </source>
</evidence>
<organism evidence="2 3">
    <name type="scientific">Comamonas testosteroni</name>
    <name type="common">Pseudomonas testosteroni</name>
    <dbReference type="NCBI Taxonomy" id="285"/>
    <lineage>
        <taxon>Bacteria</taxon>
        <taxon>Pseudomonadati</taxon>
        <taxon>Pseudomonadota</taxon>
        <taxon>Betaproteobacteria</taxon>
        <taxon>Burkholderiales</taxon>
        <taxon>Comamonadaceae</taxon>
        <taxon>Comamonas</taxon>
    </lineage>
</organism>
<gene>
    <name evidence="2" type="ORF">DZC30_05145</name>
</gene>